<dbReference type="SUPFAM" id="SSF50939">
    <property type="entry name" value="Sialidases"/>
    <property type="match status" value="1"/>
</dbReference>
<reference evidence="5 6" key="1">
    <citation type="journal article" date="2014" name="Genome Announc.">
        <title>Genome Sequence and Methylome of Soil Bacterium Gemmatirosa kalamazoonensis KBS708T, a Member of the Rarely Cultivated Gemmatimonadetes Phylum.</title>
        <authorList>
            <person name="Debruyn J.M."/>
            <person name="Radosevich M."/>
            <person name="Wommack K.E."/>
            <person name="Polson S.W."/>
            <person name="Hauser L.J."/>
            <person name="Fawaz M.N."/>
            <person name="Korlach J."/>
            <person name="Tsai Y.C."/>
        </authorList>
    </citation>
    <scope>NUCLEOTIDE SEQUENCE [LARGE SCALE GENOMIC DNA]</scope>
    <source>
        <strain evidence="5 6">KBS708</strain>
        <plasmid evidence="6">Plasmid 2</plasmid>
    </source>
</reference>
<sequence length="427" mass="45271">MRIHLIALVPLAVLAHARAARAQLVVEPDRPVGPPLAYPVVEPHLSTAPSDPRRLVVGAMVPLSADDGSMDCMALASTDGGRSWTVTRLGLSGPTGCGDAWTAATGDGSALLSYGADSLTVVRRSADDGRTWSAPSLAVPGWFDHAMLAARGETVYLVGSARRRDPGRRPRPAVYVARSTDGGRTFVERCRLVLTNVEQEAITPLVLADGALVVGTIDHGDASGRRLERRRAWLVVSGDSGATFTEPLLIAESCSRTRNTAWPSLAASPRRDAVPERLFFTCEANGNHGVLFARSDDRGERWTPVRRIDGGADSAWAKTPTMAVSASGVLAVTWVDARDDATGRCWHLYGTASRDGGATFLPAQRLSSAASCPTAAASGAGVVDRFPSGGEYHGLAAVGASEFVAVWPDARDGIFRLRSVRFRVPER</sequence>
<name>W0RU57_9BACT</name>
<evidence type="ECO:0000256" key="1">
    <source>
        <dbReference type="ARBA" id="ARBA00000427"/>
    </source>
</evidence>
<evidence type="ECO:0000313" key="5">
    <source>
        <dbReference type="EMBL" id="AHG93123.1"/>
    </source>
</evidence>
<feature type="signal peptide" evidence="4">
    <location>
        <begin position="1"/>
        <end position="22"/>
    </location>
</feature>
<dbReference type="PANTHER" id="PTHR10628:SF30">
    <property type="entry name" value="EXO-ALPHA-SIALIDASE"/>
    <property type="match status" value="1"/>
</dbReference>
<protein>
    <recommendedName>
        <fullName evidence="3">exo-alpha-sialidase</fullName>
        <ecNumber evidence="3">3.2.1.18</ecNumber>
    </recommendedName>
</protein>
<dbReference type="InterPro" id="IPR036278">
    <property type="entry name" value="Sialidase_sf"/>
</dbReference>
<dbReference type="Proteomes" id="UP000019151">
    <property type="component" value="Plasmid 2"/>
</dbReference>
<dbReference type="EC" id="3.2.1.18" evidence="3"/>
<comment type="catalytic activity">
    <reaction evidence="1">
        <text>Hydrolysis of alpha-(2-&gt;3)-, alpha-(2-&gt;6)-, alpha-(2-&gt;8)- glycosidic linkages of terminal sialic acid residues in oligosaccharides, glycoproteins, glycolipids, colominic acid and synthetic substrates.</text>
        <dbReference type="EC" id="3.2.1.18"/>
    </reaction>
</comment>
<keyword evidence="4" id="KW-0732">Signal</keyword>
<evidence type="ECO:0000256" key="4">
    <source>
        <dbReference type="SAM" id="SignalP"/>
    </source>
</evidence>
<organism evidence="5 6">
    <name type="scientific">Gemmatirosa kalamazoonensis</name>
    <dbReference type="NCBI Taxonomy" id="861299"/>
    <lineage>
        <taxon>Bacteria</taxon>
        <taxon>Pseudomonadati</taxon>
        <taxon>Gemmatimonadota</taxon>
        <taxon>Gemmatimonadia</taxon>
        <taxon>Gemmatimonadales</taxon>
        <taxon>Gemmatimonadaceae</taxon>
        <taxon>Gemmatirosa</taxon>
    </lineage>
</organism>
<dbReference type="GO" id="GO:0004308">
    <property type="term" value="F:exo-alpha-sialidase activity"/>
    <property type="evidence" value="ECO:0007669"/>
    <property type="project" value="UniProtKB-EC"/>
</dbReference>
<gene>
    <name evidence="5" type="ORF">J421_5588</name>
</gene>
<dbReference type="KEGG" id="gba:J421_5588"/>
<geneLocation type="plasmid" evidence="5 6">
    <name>2</name>
</geneLocation>
<keyword evidence="6" id="KW-1185">Reference proteome</keyword>
<evidence type="ECO:0000256" key="3">
    <source>
        <dbReference type="ARBA" id="ARBA00012733"/>
    </source>
</evidence>
<proteinExistence type="inferred from homology"/>
<dbReference type="Gene3D" id="2.120.10.10">
    <property type="match status" value="2"/>
</dbReference>
<dbReference type="GO" id="GO:0006689">
    <property type="term" value="P:ganglioside catabolic process"/>
    <property type="evidence" value="ECO:0007669"/>
    <property type="project" value="TreeGrafter"/>
</dbReference>
<dbReference type="RefSeq" id="WP_025414430.1">
    <property type="nucleotide sequence ID" value="NZ_CP007130.1"/>
</dbReference>
<dbReference type="AlphaFoldDB" id="W0RU57"/>
<comment type="similarity">
    <text evidence="2">Belongs to the glycosyl hydrolase 33 family.</text>
</comment>
<dbReference type="OrthoDB" id="2514479at2"/>
<keyword evidence="5" id="KW-0614">Plasmid</keyword>
<evidence type="ECO:0000256" key="2">
    <source>
        <dbReference type="ARBA" id="ARBA00009348"/>
    </source>
</evidence>
<dbReference type="InParanoid" id="W0RU57"/>
<dbReference type="EMBL" id="CP007130">
    <property type="protein sequence ID" value="AHG93123.1"/>
    <property type="molecule type" value="Genomic_DNA"/>
</dbReference>
<dbReference type="GO" id="GO:0016020">
    <property type="term" value="C:membrane"/>
    <property type="evidence" value="ECO:0007669"/>
    <property type="project" value="TreeGrafter"/>
</dbReference>
<dbReference type="HOGENOM" id="CLU_642153_0_0_0"/>
<evidence type="ECO:0000313" key="6">
    <source>
        <dbReference type="Proteomes" id="UP000019151"/>
    </source>
</evidence>
<dbReference type="GO" id="GO:0005737">
    <property type="term" value="C:cytoplasm"/>
    <property type="evidence" value="ECO:0007669"/>
    <property type="project" value="TreeGrafter"/>
</dbReference>
<dbReference type="GO" id="GO:0009313">
    <property type="term" value="P:oligosaccharide catabolic process"/>
    <property type="evidence" value="ECO:0007669"/>
    <property type="project" value="TreeGrafter"/>
</dbReference>
<dbReference type="eggNOG" id="COG4409">
    <property type="taxonomic scope" value="Bacteria"/>
</dbReference>
<dbReference type="CDD" id="cd15482">
    <property type="entry name" value="Sialidase_non-viral"/>
    <property type="match status" value="1"/>
</dbReference>
<accession>W0RU57</accession>
<dbReference type="InterPro" id="IPR026856">
    <property type="entry name" value="Sialidase_fam"/>
</dbReference>
<feature type="chain" id="PRO_5004795957" description="exo-alpha-sialidase" evidence="4">
    <location>
        <begin position="23"/>
        <end position="427"/>
    </location>
</feature>
<dbReference type="PANTHER" id="PTHR10628">
    <property type="entry name" value="SIALIDASE"/>
    <property type="match status" value="1"/>
</dbReference>